<dbReference type="PANTHER" id="PTHR35011:SF10">
    <property type="entry name" value="TRAP TRANSPORTER SMALL PERMEASE PROTEIN"/>
    <property type="match status" value="1"/>
</dbReference>
<evidence type="ECO:0000313" key="13">
    <source>
        <dbReference type="Proteomes" id="UP000291469"/>
    </source>
</evidence>
<feature type="region of interest" description="Disordered" evidence="9">
    <location>
        <begin position="174"/>
        <end position="198"/>
    </location>
</feature>
<evidence type="ECO:0000256" key="1">
    <source>
        <dbReference type="ARBA" id="ARBA00004429"/>
    </source>
</evidence>
<protein>
    <submittedName>
        <fullName evidence="12">TRAP transporter small permease</fullName>
    </submittedName>
</protein>
<dbReference type="EMBL" id="CP036402">
    <property type="protein sequence ID" value="QBI20403.1"/>
    <property type="molecule type" value="Genomic_DNA"/>
</dbReference>
<dbReference type="AlphaFoldDB" id="A0A411YGS2"/>
<dbReference type="PANTHER" id="PTHR35011">
    <property type="entry name" value="2,3-DIKETO-L-GULONATE TRAP TRANSPORTER SMALL PERMEASE PROTEIN YIAM"/>
    <property type="match status" value="1"/>
</dbReference>
<sequence length="198" mass="21269">MSSEAAARGGLDERVDRVSRRANGALATLAAIAVLSIMLLTVVNMVLRFAGAPIAGSFELVGWLAALTNGLAVGYTQTRRGHVDIDVLTRLMPLRIQAVLRAVMTGVATGFFVIVTWQLVEHGLHLRDVGSLSDVLRVPFYPFTFAVAVGFAGFVLALFADLLRHGREAMVPRREGDRTGWTGTATDMADDDGSEGRE</sequence>
<dbReference type="Pfam" id="PF04290">
    <property type="entry name" value="DctQ"/>
    <property type="match status" value="1"/>
</dbReference>
<accession>A0A411YGS2</accession>
<evidence type="ECO:0000256" key="7">
    <source>
        <dbReference type="ARBA" id="ARBA00023136"/>
    </source>
</evidence>
<dbReference type="GO" id="GO:0015740">
    <property type="term" value="P:C4-dicarboxylate transport"/>
    <property type="evidence" value="ECO:0007669"/>
    <property type="project" value="TreeGrafter"/>
</dbReference>
<keyword evidence="7 10" id="KW-0472">Membrane</keyword>
<dbReference type="InterPro" id="IPR055348">
    <property type="entry name" value="DctQ"/>
</dbReference>
<dbReference type="GO" id="GO:0005886">
    <property type="term" value="C:plasma membrane"/>
    <property type="evidence" value="ECO:0007669"/>
    <property type="project" value="UniProtKB-SubCell"/>
</dbReference>
<feature type="compositionally biased region" description="Acidic residues" evidence="9">
    <location>
        <begin position="188"/>
        <end position="198"/>
    </location>
</feature>
<evidence type="ECO:0000256" key="4">
    <source>
        <dbReference type="ARBA" id="ARBA00022519"/>
    </source>
</evidence>
<gene>
    <name evidence="12" type="ORF">ER308_13065</name>
</gene>
<keyword evidence="6 10" id="KW-1133">Transmembrane helix</keyword>
<dbReference type="OrthoDB" id="5420950at2"/>
<keyword evidence="3" id="KW-1003">Cell membrane</keyword>
<evidence type="ECO:0000256" key="2">
    <source>
        <dbReference type="ARBA" id="ARBA00022448"/>
    </source>
</evidence>
<organism evidence="12 13">
    <name type="scientific">Egibacter rhizosphaerae</name>
    <dbReference type="NCBI Taxonomy" id="1670831"/>
    <lineage>
        <taxon>Bacteria</taxon>
        <taxon>Bacillati</taxon>
        <taxon>Actinomycetota</taxon>
        <taxon>Nitriliruptoria</taxon>
        <taxon>Egibacterales</taxon>
        <taxon>Egibacteraceae</taxon>
        <taxon>Egibacter</taxon>
    </lineage>
</organism>
<keyword evidence="5 10" id="KW-0812">Transmembrane</keyword>
<comment type="similarity">
    <text evidence="8">Belongs to the TRAP transporter small permease family.</text>
</comment>
<dbReference type="Proteomes" id="UP000291469">
    <property type="component" value="Chromosome"/>
</dbReference>
<keyword evidence="4" id="KW-0997">Cell inner membrane</keyword>
<dbReference type="RefSeq" id="WP_131155400.1">
    <property type="nucleotide sequence ID" value="NZ_CP036402.1"/>
</dbReference>
<evidence type="ECO:0000256" key="9">
    <source>
        <dbReference type="SAM" id="MobiDB-lite"/>
    </source>
</evidence>
<dbReference type="InterPro" id="IPR007387">
    <property type="entry name" value="TRAP_DctQ"/>
</dbReference>
<feature type="transmembrane region" description="Helical" evidence="10">
    <location>
        <begin position="53"/>
        <end position="77"/>
    </location>
</feature>
<keyword evidence="2" id="KW-0813">Transport</keyword>
<dbReference type="GO" id="GO:0022857">
    <property type="term" value="F:transmembrane transporter activity"/>
    <property type="evidence" value="ECO:0007669"/>
    <property type="project" value="TreeGrafter"/>
</dbReference>
<proteinExistence type="inferred from homology"/>
<evidence type="ECO:0000256" key="10">
    <source>
        <dbReference type="SAM" id="Phobius"/>
    </source>
</evidence>
<evidence type="ECO:0000256" key="3">
    <source>
        <dbReference type="ARBA" id="ARBA00022475"/>
    </source>
</evidence>
<feature type="transmembrane region" description="Helical" evidence="10">
    <location>
        <begin position="24"/>
        <end position="47"/>
    </location>
</feature>
<keyword evidence="13" id="KW-1185">Reference proteome</keyword>
<feature type="transmembrane region" description="Helical" evidence="10">
    <location>
        <begin position="140"/>
        <end position="163"/>
    </location>
</feature>
<feature type="transmembrane region" description="Helical" evidence="10">
    <location>
        <begin position="98"/>
        <end position="120"/>
    </location>
</feature>
<reference evidence="12 13" key="1">
    <citation type="submission" date="2019-01" db="EMBL/GenBank/DDBJ databases">
        <title>Egibacter rhizosphaerae EGI 80759T.</title>
        <authorList>
            <person name="Chen D.-D."/>
            <person name="Tian Y."/>
            <person name="Jiao J.-Y."/>
            <person name="Zhang X.-T."/>
            <person name="Zhang Y.-G."/>
            <person name="Zhang Y."/>
            <person name="Xiao M."/>
            <person name="Shu W.-S."/>
            <person name="Li W.-J."/>
        </authorList>
    </citation>
    <scope>NUCLEOTIDE SEQUENCE [LARGE SCALE GENOMIC DNA]</scope>
    <source>
        <strain evidence="12 13">EGI 80759</strain>
    </source>
</reference>
<evidence type="ECO:0000259" key="11">
    <source>
        <dbReference type="Pfam" id="PF04290"/>
    </source>
</evidence>
<dbReference type="KEGG" id="erz:ER308_13065"/>
<name>A0A411YGS2_9ACTN</name>
<evidence type="ECO:0000256" key="6">
    <source>
        <dbReference type="ARBA" id="ARBA00022989"/>
    </source>
</evidence>
<feature type="domain" description="Tripartite ATP-independent periplasmic transporters DctQ component" evidence="11">
    <location>
        <begin position="37"/>
        <end position="165"/>
    </location>
</feature>
<evidence type="ECO:0000256" key="8">
    <source>
        <dbReference type="ARBA" id="ARBA00038436"/>
    </source>
</evidence>
<comment type="subcellular location">
    <subcellularLocation>
        <location evidence="1">Cell inner membrane</location>
        <topology evidence="1">Multi-pass membrane protein</topology>
    </subcellularLocation>
</comment>
<evidence type="ECO:0000256" key="5">
    <source>
        <dbReference type="ARBA" id="ARBA00022692"/>
    </source>
</evidence>
<evidence type="ECO:0000313" key="12">
    <source>
        <dbReference type="EMBL" id="QBI20403.1"/>
    </source>
</evidence>